<evidence type="ECO:0000256" key="6">
    <source>
        <dbReference type="ARBA" id="ARBA00022592"/>
    </source>
</evidence>
<evidence type="ECO:0000256" key="10">
    <source>
        <dbReference type="RuleBase" id="RU367119"/>
    </source>
</evidence>
<organism evidence="12 14">
    <name type="scientific">Catenibacterium mitsuokai</name>
    <dbReference type="NCBI Taxonomy" id="100886"/>
    <lineage>
        <taxon>Bacteria</taxon>
        <taxon>Bacillati</taxon>
        <taxon>Bacillota</taxon>
        <taxon>Erysipelotrichia</taxon>
        <taxon>Erysipelotrichales</taxon>
        <taxon>Coprobacillaceae</taxon>
        <taxon>Catenibacterium</taxon>
    </lineage>
</organism>
<dbReference type="AlphaFoldDB" id="A0AAW4MPJ5"/>
<dbReference type="CDD" id="cd13653">
    <property type="entry name" value="PBP2_phosphate_like_1"/>
    <property type="match status" value="1"/>
</dbReference>
<evidence type="ECO:0000256" key="1">
    <source>
        <dbReference type="ARBA" id="ARBA00002841"/>
    </source>
</evidence>
<gene>
    <name evidence="12" type="ORF">KSV97_02055</name>
    <name evidence="13" type="ORF">KSW06_02070</name>
</gene>
<feature type="chain" id="PRO_5043112317" description="Phosphate-binding protein" evidence="10">
    <location>
        <begin position="19"/>
        <end position="278"/>
    </location>
</feature>
<evidence type="ECO:0000256" key="5">
    <source>
        <dbReference type="ARBA" id="ARBA00022448"/>
    </source>
</evidence>
<keyword evidence="8 10" id="KW-0564">Palmitate</keyword>
<dbReference type="NCBIfam" id="TIGR02136">
    <property type="entry name" value="ptsS_2"/>
    <property type="match status" value="1"/>
</dbReference>
<dbReference type="Pfam" id="PF12849">
    <property type="entry name" value="PBP_like_2"/>
    <property type="match status" value="1"/>
</dbReference>
<evidence type="ECO:0000313" key="14">
    <source>
        <dbReference type="Proteomes" id="UP001196408"/>
    </source>
</evidence>
<proteinExistence type="inferred from homology"/>
<reference evidence="12 15" key="1">
    <citation type="submission" date="2021-06" db="EMBL/GenBank/DDBJ databases">
        <title>Collection of gut derived symbiotic bacterial strains cultured from healthy donors.</title>
        <authorList>
            <person name="Lin H."/>
            <person name="Littmann E."/>
            <person name="Pamer E.G."/>
        </authorList>
    </citation>
    <scope>NUCLEOTIDE SEQUENCE</scope>
    <source>
        <strain evidence="13 15">MSK.21.70</strain>
        <strain evidence="12">MSK.21.82</strain>
    </source>
</reference>
<comment type="similarity">
    <text evidence="3 10">Belongs to the PstS family.</text>
</comment>
<feature type="domain" description="PBP" evidence="11">
    <location>
        <begin position="28"/>
        <end position="264"/>
    </location>
</feature>
<dbReference type="PROSITE" id="PS51257">
    <property type="entry name" value="PROKAR_LIPOPROTEIN"/>
    <property type="match status" value="1"/>
</dbReference>
<keyword evidence="7 10" id="KW-0732">Signal</keyword>
<comment type="function">
    <text evidence="10">Involved in the system for phosphate transport across the cytoplasmic membrane.</text>
</comment>
<evidence type="ECO:0000256" key="2">
    <source>
        <dbReference type="ARBA" id="ARBA00004193"/>
    </source>
</evidence>
<evidence type="ECO:0000256" key="9">
    <source>
        <dbReference type="ARBA" id="ARBA00023288"/>
    </source>
</evidence>
<evidence type="ECO:0000256" key="4">
    <source>
        <dbReference type="ARBA" id="ARBA00011529"/>
    </source>
</evidence>
<evidence type="ECO:0000259" key="11">
    <source>
        <dbReference type="Pfam" id="PF12849"/>
    </source>
</evidence>
<dbReference type="GO" id="GO:0005886">
    <property type="term" value="C:plasma membrane"/>
    <property type="evidence" value="ECO:0007669"/>
    <property type="project" value="UniProtKB-SubCell"/>
</dbReference>
<comment type="caution">
    <text evidence="12">The sequence shown here is derived from an EMBL/GenBank/DDBJ whole genome shotgun (WGS) entry which is preliminary data.</text>
</comment>
<sequence>MKKILTLVLTCVLAFSLAGCGGSKDSSTTGSGDLSGKISLDGSTSMEKFVTALGESFKEKNPNVTVESQFTGSSAGIASVLSGKADIGDSSRALTDEEKSQGLEENIVAIDGIAVAVNKNNTVKNVTKEQLTKIYTGEITNWKELGGKDEKIVVIGREAASGTRGAFEELLEVKDKCKYAQELDNTGAVVAKCASIEGAIGYVSLDAVDKSINTLQLDGVDCTVKNIKAGKYALQRPFVMATKGKIEKQSKLVQALFDYIDSDEGQAIIKKVGLISAK</sequence>
<evidence type="ECO:0000313" key="15">
    <source>
        <dbReference type="Proteomes" id="UP001197492"/>
    </source>
</evidence>
<dbReference type="PANTHER" id="PTHR30570">
    <property type="entry name" value="PERIPLASMIC PHOSPHATE BINDING COMPONENT OF PHOSPHATE ABC TRANSPORTER"/>
    <property type="match status" value="1"/>
</dbReference>
<dbReference type="GO" id="GO:0006817">
    <property type="term" value="P:phosphate ion transport"/>
    <property type="evidence" value="ECO:0007669"/>
    <property type="project" value="UniProtKB-UniRule"/>
</dbReference>
<keyword evidence="9 10" id="KW-0449">Lipoprotein</keyword>
<evidence type="ECO:0000256" key="7">
    <source>
        <dbReference type="ARBA" id="ARBA00022729"/>
    </source>
</evidence>
<keyword evidence="15" id="KW-1185">Reference proteome</keyword>
<dbReference type="PANTHER" id="PTHR30570:SF1">
    <property type="entry name" value="PHOSPHATE-BINDING PROTEIN PSTS"/>
    <property type="match status" value="1"/>
</dbReference>
<dbReference type="Proteomes" id="UP001197492">
    <property type="component" value="Unassembled WGS sequence"/>
</dbReference>
<dbReference type="InterPro" id="IPR024370">
    <property type="entry name" value="PBP_domain"/>
</dbReference>
<evidence type="ECO:0000313" key="13">
    <source>
        <dbReference type="EMBL" id="MBV3392051.1"/>
    </source>
</evidence>
<accession>A0AAW4MPJ5</accession>
<dbReference type="InterPro" id="IPR050811">
    <property type="entry name" value="Phosphate_ABC_transporter"/>
</dbReference>
<keyword evidence="5 10" id="KW-0813">Transport</keyword>
<comment type="function">
    <text evidence="1">Part of the ABC transporter complex PstSACB involved in phosphate import.</text>
</comment>
<dbReference type="RefSeq" id="WP_217747084.1">
    <property type="nucleotide sequence ID" value="NZ_JAHOEB010000007.1"/>
</dbReference>
<keyword evidence="10" id="KW-1003">Cell membrane</keyword>
<evidence type="ECO:0000313" key="12">
    <source>
        <dbReference type="EMBL" id="MBV3382025.1"/>
    </source>
</evidence>
<dbReference type="GO" id="GO:0042301">
    <property type="term" value="F:phosphate ion binding"/>
    <property type="evidence" value="ECO:0007669"/>
    <property type="project" value="UniProtKB-UniRule"/>
</dbReference>
<dbReference type="Proteomes" id="UP001196408">
    <property type="component" value="Unassembled WGS sequence"/>
</dbReference>
<comment type="subcellular location">
    <subcellularLocation>
        <location evidence="2 10">Cell membrane</location>
        <topology evidence="2 10">Lipid-anchor</topology>
    </subcellularLocation>
</comment>
<protein>
    <recommendedName>
        <fullName evidence="10">Phosphate-binding protein</fullName>
    </recommendedName>
</protein>
<name>A0AAW4MPJ5_9FIRM</name>
<dbReference type="EMBL" id="JAHOEF010000007">
    <property type="protein sequence ID" value="MBV3382025.1"/>
    <property type="molecule type" value="Genomic_DNA"/>
</dbReference>
<evidence type="ECO:0000256" key="3">
    <source>
        <dbReference type="ARBA" id="ARBA00008725"/>
    </source>
</evidence>
<dbReference type="EMBL" id="JAHOEL010000007">
    <property type="protein sequence ID" value="MBV3392051.1"/>
    <property type="molecule type" value="Genomic_DNA"/>
</dbReference>
<comment type="subunit">
    <text evidence="4 10">The complex is composed of two ATP-binding proteins (PstB), two transmembrane proteins (PstC and PstA) and a solute-binding protein (PstS).</text>
</comment>
<keyword evidence="6 10" id="KW-0592">Phosphate transport</keyword>
<feature type="signal peptide" evidence="10">
    <location>
        <begin position="1"/>
        <end position="18"/>
    </location>
</feature>
<dbReference type="InterPro" id="IPR011862">
    <property type="entry name" value="Phos-bd"/>
</dbReference>
<evidence type="ECO:0000256" key="8">
    <source>
        <dbReference type="ARBA" id="ARBA00023139"/>
    </source>
</evidence>
<keyword evidence="10" id="KW-0472">Membrane</keyword>